<evidence type="ECO:0008006" key="3">
    <source>
        <dbReference type="Google" id="ProtNLM"/>
    </source>
</evidence>
<organism evidence="1 2">
    <name type="scientific">Mycobacterium shimoidei</name>
    <dbReference type="NCBI Taxonomy" id="29313"/>
    <lineage>
        <taxon>Bacteria</taxon>
        <taxon>Bacillati</taxon>
        <taxon>Actinomycetota</taxon>
        <taxon>Actinomycetes</taxon>
        <taxon>Mycobacteriales</taxon>
        <taxon>Mycobacteriaceae</taxon>
        <taxon>Mycobacterium</taxon>
    </lineage>
</organism>
<dbReference type="RefSeq" id="WP_113964156.1">
    <property type="nucleotide sequence ID" value="NZ_UEGW01000001.1"/>
</dbReference>
<keyword evidence="2" id="KW-1185">Reference proteome</keyword>
<gene>
    <name evidence="1" type="ORF">MSP7336_03360</name>
</gene>
<dbReference type="AlphaFoldDB" id="A0A375Z1X4"/>
<sequence length="85" mass="9809">MDPLDVANLTQEGAWQYLVDLGFPVSRCSIKVAFDKREVHPVRLGNRNFVSRRDMLNWIESKRQTKPTRYVGVNTHLNPKIAASR</sequence>
<dbReference type="EMBL" id="UEGW01000001">
    <property type="protein sequence ID" value="SRX95096.1"/>
    <property type="molecule type" value="Genomic_DNA"/>
</dbReference>
<protein>
    <recommendedName>
        <fullName evidence="3">Helix-turn-helix domain-containing protein</fullName>
    </recommendedName>
</protein>
<name>A0A375Z1X4_MYCSH</name>
<proteinExistence type="predicted"/>
<accession>A0A375Z1X4</accession>
<evidence type="ECO:0000313" key="2">
    <source>
        <dbReference type="Proteomes" id="UP000252015"/>
    </source>
</evidence>
<evidence type="ECO:0000313" key="1">
    <source>
        <dbReference type="EMBL" id="SRX95096.1"/>
    </source>
</evidence>
<reference evidence="1 2" key="1">
    <citation type="submission" date="2018-05" db="EMBL/GenBank/DDBJ databases">
        <authorList>
            <consortium name="IHU Genomes"/>
        </authorList>
    </citation>
    <scope>NUCLEOTIDE SEQUENCE [LARGE SCALE GENOMIC DNA]</scope>
    <source>
        <strain evidence="1 2">P7336</strain>
    </source>
</reference>
<dbReference type="Proteomes" id="UP000252015">
    <property type="component" value="Unassembled WGS sequence"/>
</dbReference>